<dbReference type="Pfam" id="PF04326">
    <property type="entry name" value="SLFN_AlbA_2"/>
    <property type="match status" value="1"/>
</dbReference>
<dbReference type="Gene3D" id="1.10.10.10">
    <property type="entry name" value="Winged helix-like DNA-binding domain superfamily/Winged helix DNA-binding domain"/>
    <property type="match status" value="1"/>
</dbReference>
<dbReference type="AlphaFoldDB" id="A0AAW9CKW6"/>
<dbReference type="PANTHER" id="PTHR30595:SF6">
    <property type="entry name" value="SCHLAFEN ALBA-2 DOMAIN-CONTAINING PROTEIN"/>
    <property type="match status" value="1"/>
</dbReference>
<keyword evidence="2" id="KW-0804">Transcription</keyword>
<dbReference type="PROSITE" id="PS51000">
    <property type="entry name" value="HTH_DEOR_2"/>
    <property type="match status" value="1"/>
</dbReference>
<dbReference type="InterPro" id="IPR036390">
    <property type="entry name" value="WH_DNA-bd_sf"/>
</dbReference>
<dbReference type="Pfam" id="PF13749">
    <property type="entry name" value="HATPase_c_4"/>
    <property type="match status" value="1"/>
</dbReference>
<proteinExistence type="predicted"/>
<reference evidence="4" key="1">
    <citation type="submission" date="2023-10" db="EMBL/GenBank/DDBJ databases">
        <title>Supernatant from a Refined Defined Microbial Community Protects Mice from Clostridioides difficile Infection.</title>
        <authorList>
            <person name="Douchant K."/>
            <person name="He S.-M."/>
            <person name="Noordhof C."/>
            <person name="Greenlaw J."/>
            <person name="Schroeter K."/>
            <person name="Vancuren S.J."/>
            <person name="Sjaarda C."/>
            <person name="Allen-Vercoe E."/>
            <person name="Gloor G.B."/>
            <person name="Vanner S.J."/>
            <person name="Petrof E.O."/>
            <person name="Sheth P.M."/>
            <person name="Guzman M."/>
        </authorList>
    </citation>
    <scope>NUCLEOTIDE SEQUENCE</scope>
    <source>
        <strain evidence="4">16-6-I_4_FM</strain>
    </source>
</reference>
<dbReference type="PANTHER" id="PTHR30595">
    <property type="entry name" value="GLPR-RELATED TRANSCRIPTIONAL REPRESSOR"/>
    <property type="match status" value="1"/>
</dbReference>
<gene>
    <name evidence="4" type="ORF">SCX10_08665</name>
</gene>
<dbReference type="InterPro" id="IPR038475">
    <property type="entry name" value="RecG_C_sf"/>
</dbReference>
<evidence type="ECO:0000259" key="3">
    <source>
        <dbReference type="PROSITE" id="PS51000"/>
    </source>
</evidence>
<dbReference type="Proteomes" id="UP001272183">
    <property type="component" value="Unassembled WGS sequence"/>
</dbReference>
<feature type="domain" description="HTH deoR-type" evidence="3">
    <location>
        <begin position="450"/>
        <end position="505"/>
    </location>
</feature>
<dbReference type="EMBL" id="JAWUDL010000018">
    <property type="protein sequence ID" value="MDW7546888.1"/>
    <property type="molecule type" value="Genomic_DNA"/>
</dbReference>
<evidence type="ECO:0000313" key="5">
    <source>
        <dbReference type="Proteomes" id="UP001272183"/>
    </source>
</evidence>
<dbReference type="GO" id="GO:0003700">
    <property type="term" value="F:DNA-binding transcription factor activity"/>
    <property type="evidence" value="ECO:0007669"/>
    <property type="project" value="InterPro"/>
</dbReference>
<name>A0AAW9CKW6_BIFLN</name>
<dbReference type="Gene3D" id="3.30.950.30">
    <property type="entry name" value="Schlafen, AAA domain"/>
    <property type="match status" value="1"/>
</dbReference>
<protein>
    <submittedName>
        <fullName evidence="4">DNA binding domain-containing protein</fullName>
    </submittedName>
</protein>
<dbReference type="RefSeq" id="WP_318712276.1">
    <property type="nucleotide sequence ID" value="NZ_JAWUDK010000010.1"/>
</dbReference>
<dbReference type="InterPro" id="IPR001034">
    <property type="entry name" value="DeoR_HTH"/>
</dbReference>
<comment type="caution">
    <text evidence="4">The sequence shown here is derived from an EMBL/GenBank/DDBJ whole genome shotgun (WGS) entry which is preliminary data.</text>
</comment>
<sequence>METFDIAKLASYRENNRIEAKAAKGGLPRSMWETYSAFANTYGGVILLGVKEREDGTFETVGLAPVEAEHLRQDFWNTVSNRSKVSAVLPIESEVEVLEADGGMVLAIHVPRAPRDERPVYINNDLFGGTYRRRGEGDYRCTRQEISAMLRDQGAETMDSKVLDDLTVADFNTDTVRAYRNRFRAVRQGSSWTDLDDERFLRAVGAAMVSREDGKLHPTFGGLLMFGNDYDIVRECPHYFLDYQETLDPTIRWTDRVHSGDGMWSGNLFDFFFRVNLKLAESLKTPFKLEGIFRVDDTPMHKAIREALANCLFNADYYGVRGVVVRRTPDRLVFENPGDIRTGVEQMRLGGVSDPRNGLVMKMFSLIDVGERAGTGVPDVFATWANAGLPEPRIEEKIGEADRTILTLMLESDAKSAHNEQIIDNNEQLNGPSEQIIDNNEQLNGPSEQITERQRTVLRFVERNPSTTYEDMARAAGVSSATVRRDAEILIGRGLLKRVGSRKAGHWEVRGREES</sequence>
<dbReference type="SUPFAM" id="SSF46785">
    <property type="entry name" value="Winged helix' DNA-binding domain"/>
    <property type="match status" value="1"/>
</dbReference>
<evidence type="ECO:0000256" key="1">
    <source>
        <dbReference type="ARBA" id="ARBA00023015"/>
    </source>
</evidence>
<dbReference type="Gene3D" id="3.30.565.60">
    <property type="match status" value="1"/>
</dbReference>
<dbReference type="InterPro" id="IPR036388">
    <property type="entry name" value="WH-like_DNA-bd_sf"/>
</dbReference>
<dbReference type="InterPro" id="IPR038461">
    <property type="entry name" value="Schlafen_AlbA_2_dom_sf"/>
</dbReference>
<dbReference type="InterPro" id="IPR007421">
    <property type="entry name" value="Schlafen_AlbA_2_dom"/>
</dbReference>
<evidence type="ECO:0000256" key="2">
    <source>
        <dbReference type="ARBA" id="ARBA00023163"/>
    </source>
</evidence>
<organism evidence="4 5">
    <name type="scientific">Bifidobacterium longum</name>
    <dbReference type="NCBI Taxonomy" id="216816"/>
    <lineage>
        <taxon>Bacteria</taxon>
        <taxon>Bacillati</taxon>
        <taxon>Actinomycetota</taxon>
        <taxon>Actinomycetes</taxon>
        <taxon>Bifidobacteriales</taxon>
        <taxon>Bifidobacteriaceae</taxon>
        <taxon>Bifidobacterium</taxon>
    </lineage>
</organism>
<keyword evidence="1" id="KW-0805">Transcription regulation</keyword>
<evidence type="ECO:0000313" key="4">
    <source>
        <dbReference type="EMBL" id="MDW7546888.1"/>
    </source>
</evidence>
<accession>A0AAW9CKW6</accession>